<organism evidence="1 2">
    <name type="scientific">Holotrichia oblita</name>
    <name type="common">Chafer beetle</name>
    <dbReference type="NCBI Taxonomy" id="644536"/>
    <lineage>
        <taxon>Eukaryota</taxon>
        <taxon>Metazoa</taxon>
        <taxon>Ecdysozoa</taxon>
        <taxon>Arthropoda</taxon>
        <taxon>Hexapoda</taxon>
        <taxon>Insecta</taxon>
        <taxon>Pterygota</taxon>
        <taxon>Neoptera</taxon>
        <taxon>Endopterygota</taxon>
        <taxon>Coleoptera</taxon>
        <taxon>Polyphaga</taxon>
        <taxon>Scarabaeiformia</taxon>
        <taxon>Scarabaeidae</taxon>
        <taxon>Melolonthinae</taxon>
        <taxon>Holotrichia</taxon>
    </lineage>
</organism>
<name>A0ACB9TJM9_HOLOL</name>
<proteinExistence type="predicted"/>
<evidence type="ECO:0000313" key="1">
    <source>
        <dbReference type="EMBL" id="KAI4467078.1"/>
    </source>
</evidence>
<reference evidence="1" key="1">
    <citation type="submission" date="2022-04" db="EMBL/GenBank/DDBJ databases">
        <title>Chromosome-scale genome assembly of Holotrichia oblita Faldermann.</title>
        <authorList>
            <person name="Rongchong L."/>
        </authorList>
    </citation>
    <scope>NUCLEOTIDE SEQUENCE</scope>
    <source>
        <strain evidence="1">81SQS9</strain>
    </source>
</reference>
<evidence type="ECO:0000313" key="2">
    <source>
        <dbReference type="Proteomes" id="UP001056778"/>
    </source>
</evidence>
<dbReference type="Proteomes" id="UP001056778">
    <property type="component" value="Chromosome 2"/>
</dbReference>
<protein>
    <submittedName>
        <fullName evidence="1">Single-strand selective monofunctional uracil dna glycosylase</fullName>
    </submittedName>
</protein>
<dbReference type="EMBL" id="CM043016">
    <property type="protein sequence ID" value="KAI4467078.1"/>
    <property type="molecule type" value="Genomic_DNA"/>
</dbReference>
<sequence>MLRKKLKLSSIEDAELSEIYDVPNMSLALSNKHFNSIEPEEIPAKLLKHANGLNEKLRNLSFNKPVEYIYNPVEYAFDMYEAFIRKFCNEEKKILLLGMNPGPWGMAQTGIPFGEIKMVKEWYRIEAKINKPAIECPDRPIMGLNCHRSEISGKRLYEFFKKVSDTPENFFKNTYLYNYCPLAFMMKQNGKNITPAQLKGSVKKELEEHCNDTLLQVLSTLNTEIIIALGKYVKDQAESILRAHNIDHIQVIYLLHPSPQIPGNQNWGTKAQKVLEENDLLKYFKSFGGQTVFDVSTVLNPVTDVKGGYRADEAMALLKEFYKGTNPSAPPSKVKIKSIDTKLV</sequence>
<keyword evidence="2" id="KW-1185">Reference proteome</keyword>
<accession>A0ACB9TJM9</accession>
<comment type="caution">
    <text evidence="1">The sequence shown here is derived from an EMBL/GenBank/DDBJ whole genome shotgun (WGS) entry which is preliminary data.</text>
</comment>
<gene>
    <name evidence="1" type="ORF">MML48_2g00006611</name>
</gene>